<evidence type="ECO:0000256" key="5">
    <source>
        <dbReference type="ARBA" id="ARBA00023157"/>
    </source>
</evidence>
<dbReference type="PROSITE" id="PS51767">
    <property type="entry name" value="PEPTIDASE_A1"/>
    <property type="match status" value="1"/>
</dbReference>
<proteinExistence type="inferred from homology"/>
<dbReference type="PRINTS" id="PR00792">
    <property type="entry name" value="PEPSIN"/>
</dbReference>
<organism evidence="11 12">
    <name type="scientific">Ditylenchus destructor</name>
    <dbReference type="NCBI Taxonomy" id="166010"/>
    <lineage>
        <taxon>Eukaryota</taxon>
        <taxon>Metazoa</taxon>
        <taxon>Ecdysozoa</taxon>
        <taxon>Nematoda</taxon>
        <taxon>Chromadorea</taxon>
        <taxon>Rhabditida</taxon>
        <taxon>Tylenchina</taxon>
        <taxon>Tylenchomorpha</taxon>
        <taxon>Sphaerularioidea</taxon>
        <taxon>Anguinidae</taxon>
        <taxon>Anguininae</taxon>
        <taxon>Ditylenchus</taxon>
    </lineage>
</organism>
<keyword evidence="3 9" id="KW-0064">Aspartyl protease</keyword>
<feature type="disulfide bond" evidence="8">
    <location>
        <begin position="247"/>
        <end position="284"/>
    </location>
</feature>
<comment type="caution">
    <text evidence="11">The sequence shown here is derived from an EMBL/GenBank/DDBJ whole genome shotgun (WGS) entry which is preliminary data.</text>
</comment>
<dbReference type="PROSITE" id="PS00141">
    <property type="entry name" value="ASP_PROTEASE"/>
    <property type="match status" value="2"/>
</dbReference>
<evidence type="ECO:0000313" key="11">
    <source>
        <dbReference type="EMBL" id="KAI1718300.1"/>
    </source>
</evidence>
<dbReference type="Gene3D" id="2.40.70.10">
    <property type="entry name" value="Acid Proteases"/>
    <property type="match status" value="2"/>
</dbReference>
<protein>
    <submittedName>
        <fullName evidence="11">Eukaryotic aspartyl protease domain-containing protein</fullName>
    </submittedName>
</protein>
<gene>
    <name evidence="11" type="ORF">DdX_06721</name>
</gene>
<sequence>MDAQYFGEISIGTPAQNFTVIFDTGSSNLWVPSKKCSLLSVPCWVHHKYDAKKSSTYEKDGRKMELQYGTGSMKGFLSKDKVCVAGICVNGQTFTEATSESLLPWTMAKFDGILGMAFPEIATLGVEPVFNQMVDQNMVQQQLFSFWLNRDVNSEEVGGELTLGGMDSQRFVPPLNYVPVSRRAYWQFDMDTVVGSNNCGAIACRNGCQAIADTGTTMIIGPRAEVEEIQSYIGAKLLMQSQYVVDCDKVSSLPPVTFVIGGKMYTLTGYDYIWNVTSQGNTTCLSGFTSSGTPDNEDKLWILGDVFIGRYYTVFDYGQQRVGFAQAKDSNRVPVAPEVRNYMENYSDCSSNEESFAKEFQENLFSYPIRNVF</sequence>
<feature type="disulfide bond" evidence="8">
    <location>
        <begin position="36"/>
        <end position="43"/>
    </location>
</feature>
<dbReference type="GO" id="GO:0004190">
    <property type="term" value="F:aspartic-type endopeptidase activity"/>
    <property type="evidence" value="ECO:0007669"/>
    <property type="project" value="UniProtKB-KW"/>
</dbReference>
<dbReference type="EMBL" id="JAKKPZ010000008">
    <property type="protein sequence ID" value="KAI1718300.1"/>
    <property type="molecule type" value="Genomic_DNA"/>
</dbReference>
<dbReference type="InterPro" id="IPR001969">
    <property type="entry name" value="Aspartic_peptidase_AS"/>
</dbReference>
<evidence type="ECO:0000256" key="8">
    <source>
        <dbReference type="PIRSR" id="PIRSR601461-2"/>
    </source>
</evidence>
<evidence type="ECO:0000256" key="9">
    <source>
        <dbReference type="RuleBase" id="RU000454"/>
    </source>
</evidence>
<evidence type="ECO:0000256" key="6">
    <source>
        <dbReference type="ARBA" id="ARBA00023180"/>
    </source>
</evidence>
<keyword evidence="12" id="KW-1185">Reference proteome</keyword>
<feature type="active site" evidence="7">
    <location>
        <position position="213"/>
    </location>
</feature>
<dbReference type="AlphaFoldDB" id="A0AAD4NBI4"/>
<dbReference type="InterPro" id="IPR001461">
    <property type="entry name" value="Aspartic_peptidase_A1"/>
</dbReference>
<dbReference type="FunFam" id="2.40.70.10:FF:000002">
    <property type="entry name" value="Vacuolar aspartic proteinase"/>
    <property type="match status" value="1"/>
</dbReference>
<name>A0AAD4NBI4_9BILA</name>
<dbReference type="GO" id="GO:0005764">
    <property type="term" value="C:lysosome"/>
    <property type="evidence" value="ECO:0007669"/>
    <property type="project" value="TreeGrafter"/>
</dbReference>
<dbReference type="Gene3D" id="2.60.40.1960">
    <property type="match status" value="1"/>
</dbReference>
<keyword evidence="2 9" id="KW-0645">Protease</keyword>
<evidence type="ECO:0000256" key="2">
    <source>
        <dbReference type="ARBA" id="ARBA00022670"/>
    </source>
</evidence>
<comment type="similarity">
    <text evidence="1 9">Belongs to the peptidase A1 family.</text>
</comment>
<reference evidence="11" key="1">
    <citation type="submission" date="2022-01" db="EMBL/GenBank/DDBJ databases">
        <title>Genome Sequence Resource for Two Populations of Ditylenchus destructor, the Migratory Endoparasitic Phytonematode.</title>
        <authorList>
            <person name="Zhang H."/>
            <person name="Lin R."/>
            <person name="Xie B."/>
        </authorList>
    </citation>
    <scope>NUCLEOTIDE SEQUENCE</scope>
    <source>
        <strain evidence="11">BazhouSP</strain>
    </source>
</reference>
<dbReference type="FunFam" id="2.40.70.10:FF:000004">
    <property type="entry name" value="Pepsin A"/>
    <property type="match status" value="1"/>
</dbReference>
<evidence type="ECO:0000259" key="10">
    <source>
        <dbReference type="PROSITE" id="PS51767"/>
    </source>
</evidence>
<evidence type="ECO:0000256" key="7">
    <source>
        <dbReference type="PIRSR" id="PIRSR601461-1"/>
    </source>
</evidence>
<dbReference type="Pfam" id="PF00026">
    <property type="entry name" value="Asp"/>
    <property type="match status" value="1"/>
</dbReference>
<keyword evidence="4 9" id="KW-0378">Hydrolase</keyword>
<dbReference type="Proteomes" id="UP001201812">
    <property type="component" value="Unassembled WGS sequence"/>
</dbReference>
<feature type="domain" description="Peptidase A1" evidence="10">
    <location>
        <begin position="5"/>
        <end position="325"/>
    </location>
</feature>
<dbReference type="SUPFAM" id="SSF50630">
    <property type="entry name" value="Acid proteases"/>
    <property type="match status" value="1"/>
</dbReference>
<dbReference type="PANTHER" id="PTHR47966:SF51">
    <property type="entry name" value="BETA-SITE APP-CLEAVING ENZYME, ISOFORM A-RELATED"/>
    <property type="match status" value="1"/>
</dbReference>
<accession>A0AAD4NBI4</accession>
<dbReference type="GO" id="GO:0006508">
    <property type="term" value="P:proteolysis"/>
    <property type="evidence" value="ECO:0007669"/>
    <property type="project" value="UniProtKB-KW"/>
</dbReference>
<evidence type="ECO:0000256" key="1">
    <source>
        <dbReference type="ARBA" id="ARBA00007447"/>
    </source>
</evidence>
<keyword evidence="6" id="KW-0325">Glycoprotein</keyword>
<dbReference type="PANTHER" id="PTHR47966">
    <property type="entry name" value="BETA-SITE APP-CLEAVING ENZYME, ISOFORM A-RELATED"/>
    <property type="match status" value="1"/>
</dbReference>
<evidence type="ECO:0000256" key="4">
    <source>
        <dbReference type="ARBA" id="ARBA00022801"/>
    </source>
</evidence>
<evidence type="ECO:0000256" key="3">
    <source>
        <dbReference type="ARBA" id="ARBA00022750"/>
    </source>
</evidence>
<feature type="active site" evidence="7">
    <location>
        <position position="23"/>
    </location>
</feature>
<dbReference type="InterPro" id="IPR021109">
    <property type="entry name" value="Peptidase_aspartic_dom_sf"/>
</dbReference>
<dbReference type="InterPro" id="IPR033121">
    <property type="entry name" value="PEPTIDASE_A1"/>
</dbReference>
<evidence type="ECO:0000313" key="12">
    <source>
        <dbReference type="Proteomes" id="UP001201812"/>
    </source>
</evidence>
<keyword evidence="5 8" id="KW-1015">Disulfide bond</keyword>